<sequence>MIANSTLKFLDDLKNNNNREWFQANQNRYKEFKKEYKALAEAFIKEMAKHDATLEKLEFKDVSFRINRDIRFSKDKSPYKTNMGIWMCKDGKNTNQAGYYVHIENGASFFGGGVYWPDAADLKKIRREIDGFYEDLEDIVGDPTFKKIYGELERDEKNSLKTAPKGFEKDHQAIEYLKLKSFTATAKITDKDLLDKDFIQNTCNKLAALKPLVDFLNRGLTTEF</sequence>
<organism evidence="1 2">
    <name type="scientific">Flavobacterium rhizosphaerae</name>
    <dbReference type="NCBI Taxonomy" id="3163298"/>
    <lineage>
        <taxon>Bacteria</taxon>
        <taxon>Pseudomonadati</taxon>
        <taxon>Bacteroidota</taxon>
        <taxon>Flavobacteriia</taxon>
        <taxon>Flavobacteriales</taxon>
        <taxon>Flavobacteriaceae</taxon>
        <taxon>Flavobacterium</taxon>
    </lineage>
</organism>
<dbReference type="PANTHER" id="PTHR36452:SF1">
    <property type="entry name" value="DUF2461 DOMAIN-CONTAINING PROTEIN"/>
    <property type="match status" value="1"/>
</dbReference>
<protein>
    <submittedName>
        <fullName evidence="1">DUF2461 domain-containing protein</fullName>
    </submittedName>
</protein>
<evidence type="ECO:0000313" key="1">
    <source>
        <dbReference type="EMBL" id="MFL9845932.1"/>
    </source>
</evidence>
<proteinExistence type="predicted"/>
<name>A0ABW8Z2A9_9FLAO</name>
<accession>A0ABW8Z2A9</accession>
<dbReference type="Proteomes" id="UP001629156">
    <property type="component" value="Unassembled WGS sequence"/>
</dbReference>
<reference evidence="1 2" key="1">
    <citation type="submission" date="2024-06" db="EMBL/GenBank/DDBJ databases">
        <authorList>
            <person name="Kaempfer P."/>
            <person name="Viver T."/>
        </authorList>
    </citation>
    <scope>NUCLEOTIDE SEQUENCE [LARGE SCALE GENOMIC DNA]</scope>
    <source>
        <strain evidence="1 2">ST-119</strain>
    </source>
</reference>
<comment type="caution">
    <text evidence="1">The sequence shown here is derived from an EMBL/GenBank/DDBJ whole genome shotgun (WGS) entry which is preliminary data.</text>
</comment>
<gene>
    <name evidence="1" type="ORF">ABS766_16035</name>
</gene>
<dbReference type="InterPro" id="IPR015996">
    <property type="entry name" value="UCP028451"/>
</dbReference>
<evidence type="ECO:0000313" key="2">
    <source>
        <dbReference type="Proteomes" id="UP001629156"/>
    </source>
</evidence>
<dbReference type="NCBIfam" id="TIGR02453">
    <property type="entry name" value="TIGR02453 family protein"/>
    <property type="match status" value="1"/>
</dbReference>
<dbReference type="InterPro" id="IPR012808">
    <property type="entry name" value="CHP02453"/>
</dbReference>
<dbReference type="PIRSF" id="PIRSF028451">
    <property type="entry name" value="UCP028451"/>
    <property type="match status" value="1"/>
</dbReference>
<dbReference type="Pfam" id="PF09365">
    <property type="entry name" value="DUF2461"/>
    <property type="match status" value="1"/>
</dbReference>
<dbReference type="PANTHER" id="PTHR36452">
    <property type="entry name" value="CHROMOSOME 12, WHOLE GENOME SHOTGUN SEQUENCE"/>
    <property type="match status" value="1"/>
</dbReference>
<dbReference type="RefSeq" id="WP_408086210.1">
    <property type="nucleotide sequence ID" value="NZ_JBELPZ010000025.1"/>
</dbReference>
<keyword evidence="2" id="KW-1185">Reference proteome</keyword>
<dbReference type="EMBL" id="JBELPZ010000025">
    <property type="protein sequence ID" value="MFL9845932.1"/>
    <property type="molecule type" value="Genomic_DNA"/>
</dbReference>